<dbReference type="EMBL" id="WJIF01000002">
    <property type="protein sequence ID" value="MRG59178.1"/>
    <property type="molecule type" value="Genomic_DNA"/>
</dbReference>
<name>A0A6I2FDK3_9MICO</name>
<dbReference type="PANTHER" id="PTHR43244">
    <property type="match status" value="1"/>
</dbReference>
<dbReference type="InterPro" id="IPR050564">
    <property type="entry name" value="F420-G6PD/mer"/>
</dbReference>
<dbReference type="GO" id="GO:0016705">
    <property type="term" value="F:oxidoreductase activity, acting on paired donors, with incorporation or reduction of molecular oxygen"/>
    <property type="evidence" value="ECO:0007669"/>
    <property type="project" value="InterPro"/>
</dbReference>
<reference evidence="3 4" key="1">
    <citation type="submission" date="2019-10" db="EMBL/GenBank/DDBJ databases">
        <authorList>
            <person name="Nie G."/>
            <person name="Ming H."/>
            <person name="Yi B."/>
        </authorList>
    </citation>
    <scope>NUCLEOTIDE SEQUENCE [LARGE SCALE GENOMIC DNA]</scope>
    <source>
        <strain evidence="3 4">CFH 90414</strain>
    </source>
</reference>
<dbReference type="CDD" id="cd01097">
    <property type="entry name" value="Tetrahydromethanopterin_reductase"/>
    <property type="match status" value="1"/>
</dbReference>
<proteinExistence type="predicted"/>
<gene>
    <name evidence="3" type="ORF">GE115_04745</name>
</gene>
<feature type="domain" description="Luciferase-like" evidence="2">
    <location>
        <begin position="19"/>
        <end position="315"/>
    </location>
</feature>
<evidence type="ECO:0000259" key="2">
    <source>
        <dbReference type="Pfam" id="PF00296"/>
    </source>
</evidence>
<dbReference type="EC" id="1.-.-.-" evidence="3"/>
<protein>
    <submittedName>
        <fullName evidence="3">TIGR03557 family F420-dependent LLM class oxidoreductase</fullName>
        <ecNumber evidence="3">1.-.-.-</ecNumber>
    </submittedName>
</protein>
<evidence type="ECO:0000256" key="1">
    <source>
        <dbReference type="ARBA" id="ARBA00023002"/>
    </source>
</evidence>
<dbReference type="InterPro" id="IPR019945">
    <property type="entry name" value="F420_G6P_DH-rel"/>
</dbReference>
<organism evidence="3 4">
    <name type="scientific">Agromyces agglutinans</name>
    <dbReference type="NCBI Taxonomy" id="2662258"/>
    <lineage>
        <taxon>Bacteria</taxon>
        <taxon>Bacillati</taxon>
        <taxon>Actinomycetota</taxon>
        <taxon>Actinomycetes</taxon>
        <taxon>Micrococcales</taxon>
        <taxon>Microbacteriaceae</taxon>
        <taxon>Agromyces</taxon>
    </lineage>
</organism>
<keyword evidence="4" id="KW-1185">Reference proteome</keyword>
<dbReference type="Gene3D" id="3.20.20.30">
    <property type="entry name" value="Luciferase-like domain"/>
    <property type="match status" value="1"/>
</dbReference>
<evidence type="ECO:0000313" key="3">
    <source>
        <dbReference type="EMBL" id="MRG59178.1"/>
    </source>
</evidence>
<comment type="caution">
    <text evidence="3">The sequence shown here is derived from an EMBL/GenBank/DDBJ whole genome shotgun (WGS) entry which is preliminary data.</text>
</comment>
<dbReference type="RefSeq" id="WP_153683630.1">
    <property type="nucleotide sequence ID" value="NZ_WJIF01000002.1"/>
</dbReference>
<dbReference type="Proteomes" id="UP000431080">
    <property type="component" value="Unassembled WGS sequence"/>
</dbReference>
<dbReference type="Pfam" id="PF00296">
    <property type="entry name" value="Bac_luciferase"/>
    <property type="match status" value="1"/>
</dbReference>
<dbReference type="AlphaFoldDB" id="A0A6I2FDK3"/>
<dbReference type="PANTHER" id="PTHR43244:SF1">
    <property type="entry name" value="5,10-METHYLENETETRAHYDROMETHANOPTERIN REDUCTASE"/>
    <property type="match status" value="1"/>
</dbReference>
<accession>A0A6I2FDK3</accession>
<keyword evidence="1 3" id="KW-0560">Oxidoreductase</keyword>
<dbReference type="InterPro" id="IPR036661">
    <property type="entry name" value="Luciferase-like_sf"/>
</dbReference>
<dbReference type="SUPFAM" id="SSF51679">
    <property type="entry name" value="Bacterial luciferase-like"/>
    <property type="match status" value="1"/>
</dbReference>
<dbReference type="NCBIfam" id="TIGR03557">
    <property type="entry name" value="F420_G6P_family"/>
    <property type="match status" value="1"/>
</dbReference>
<evidence type="ECO:0000313" key="4">
    <source>
        <dbReference type="Proteomes" id="UP000431080"/>
    </source>
</evidence>
<sequence length="342" mass="37287">MPVHEDPGRSGRPHIGYAAMLERFPPAEAVDLAALAEANGFTGVMASDHFQPWLPAHGESSFVWSVLSAIGARTTGDLGPGVTTPGFRMHPAVVAQASATIASMFPGRHWLGIGSGEAISEHVVGTYWPEPPERIERMFEAVDLVKRLFAASIAGRDVRFAGQFFKLESTRLWTMPPVAPDILVAAGGPVTARRAGRVADGLITMGAPVDRLAALLQRFGEGARESGRDPGRMPRVLQLHLSWAPTDEEAMDNALREWPIAGLRAPRGDIRSPYDLEHFARTVRPADFAGRLAVGADPDRHRASIQRYLDLGFDRIYLHNVGRDQAAFLEVFGREVLPGLRR</sequence>
<dbReference type="InterPro" id="IPR011251">
    <property type="entry name" value="Luciferase-like_dom"/>
</dbReference>